<keyword evidence="1" id="KW-0812">Transmembrane</keyword>
<accession>A0AAQ1NYH3</accession>
<gene>
    <name evidence="3" type="ORF">LMANV2_340038</name>
</gene>
<name>A0AAQ1NYH3_LEPIR</name>
<keyword evidence="1" id="KW-0472">Membrane</keyword>
<dbReference type="EMBL" id="OEJX01000028">
    <property type="protein sequence ID" value="SOR61831.1"/>
    <property type="molecule type" value="Genomic_DNA"/>
</dbReference>
<sequence length="158" mass="18717">MEKKGNIQKKDMKKKFLFSIAAVITILILQFLPLHPPQGKNQNEIQTSNEVKKILNQSCYDCHSDLTLWPWYSKIFPINFYLYRHVEEGKMELNFSEWELLSKKEKSTKGDSILEVLEEGEMPPLDYILLHPSAKITEEELEVLKNWIKNLEEEYQKE</sequence>
<proteinExistence type="predicted"/>
<organism evidence="3 4">
    <name type="scientific">Leptospira interrogans serovar Manilae</name>
    <dbReference type="NCBI Taxonomy" id="214675"/>
    <lineage>
        <taxon>Bacteria</taxon>
        <taxon>Pseudomonadati</taxon>
        <taxon>Spirochaetota</taxon>
        <taxon>Spirochaetia</taxon>
        <taxon>Leptospirales</taxon>
        <taxon>Leptospiraceae</taxon>
        <taxon>Leptospira</taxon>
    </lineage>
</organism>
<evidence type="ECO:0000313" key="3">
    <source>
        <dbReference type="EMBL" id="SOR61831.1"/>
    </source>
</evidence>
<reference evidence="3 4" key="1">
    <citation type="submission" date="2017-11" db="EMBL/GenBank/DDBJ databases">
        <authorList>
            <person name="Lechat P."/>
        </authorList>
    </citation>
    <scope>NUCLEOTIDE SEQUENCE [LARGE SCALE GENOMIC DNA]</scope>
    <source>
        <strain evidence="3">L495</strain>
    </source>
</reference>
<protein>
    <submittedName>
        <fullName evidence="3">Heme-binding domain protein</fullName>
    </submittedName>
</protein>
<dbReference type="Proteomes" id="UP000234460">
    <property type="component" value="Chromosome LMANV2"/>
</dbReference>
<feature type="domain" description="Haem-binding" evidence="2">
    <location>
        <begin position="23"/>
        <end position="152"/>
    </location>
</feature>
<keyword evidence="1" id="KW-1133">Transmembrane helix</keyword>
<evidence type="ECO:0000256" key="1">
    <source>
        <dbReference type="SAM" id="Phobius"/>
    </source>
</evidence>
<evidence type="ECO:0000259" key="2">
    <source>
        <dbReference type="SMART" id="SM01235"/>
    </source>
</evidence>
<comment type="caution">
    <text evidence="3">The sequence shown here is derived from an EMBL/GenBank/DDBJ whole genome shotgun (WGS) entry which is preliminary data.</text>
</comment>
<dbReference type="Pfam" id="PF14376">
    <property type="entry name" value="Haem_bd"/>
    <property type="match status" value="1"/>
</dbReference>
<dbReference type="SMART" id="SM01235">
    <property type="entry name" value="Haem_bd"/>
    <property type="match status" value="1"/>
</dbReference>
<feature type="transmembrane region" description="Helical" evidence="1">
    <location>
        <begin position="16"/>
        <end position="34"/>
    </location>
</feature>
<dbReference type="InterPro" id="IPR025992">
    <property type="entry name" value="Haem-bd"/>
</dbReference>
<evidence type="ECO:0000313" key="4">
    <source>
        <dbReference type="Proteomes" id="UP000234460"/>
    </source>
</evidence>
<dbReference type="AlphaFoldDB" id="A0AAQ1NYH3"/>